<dbReference type="Proteomes" id="UP000015523">
    <property type="component" value="Unassembled WGS sequence"/>
</dbReference>
<dbReference type="InterPro" id="IPR043856">
    <property type="entry name" value="DUF5818"/>
</dbReference>
<dbReference type="EMBL" id="AUWY01000122">
    <property type="protein sequence ID" value="EQB30346.1"/>
    <property type="molecule type" value="Genomic_DNA"/>
</dbReference>
<dbReference type="Pfam" id="PF19135">
    <property type="entry name" value="DUF5818"/>
    <property type="match status" value="1"/>
</dbReference>
<keyword evidence="2" id="KW-1185">Reference proteome</keyword>
<dbReference type="AlphaFoldDB" id="T0IX46"/>
<organism evidence="1 2">
    <name type="scientific">Sphingobium ummariense RL-3</name>
    <dbReference type="NCBI Taxonomy" id="1346791"/>
    <lineage>
        <taxon>Bacteria</taxon>
        <taxon>Pseudomonadati</taxon>
        <taxon>Pseudomonadota</taxon>
        <taxon>Alphaproteobacteria</taxon>
        <taxon>Sphingomonadales</taxon>
        <taxon>Sphingomonadaceae</taxon>
        <taxon>Sphingobium</taxon>
    </lineage>
</organism>
<accession>T0IX46</accession>
<proteinExistence type="predicted"/>
<evidence type="ECO:0000313" key="1">
    <source>
        <dbReference type="EMBL" id="EQB30346.1"/>
    </source>
</evidence>
<name>T0IX46_9SPHN</name>
<evidence type="ECO:0000313" key="2">
    <source>
        <dbReference type="Proteomes" id="UP000015523"/>
    </source>
</evidence>
<sequence length="68" mass="8032">MGSNHDESGWLNEQDGQLILRRDEAGRWRLAVGFWLWWKARKLIGKRVRVQGVRGEFDLLDVQRLEAI</sequence>
<dbReference type="PATRIC" id="fig|1346791.3.peg.3932"/>
<protein>
    <submittedName>
        <fullName evidence="1">Uncharacterized protein</fullName>
    </submittedName>
</protein>
<comment type="caution">
    <text evidence="1">The sequence shown here is derived from an EMBL/GenBank/DDBJ whole genome shotgun (WGS) entry which is preliminary data.</text>
</comment>
<reference evidence="1 2" key="1">
    <citation type="journal article" date="2013" name="Genome Announc.">
        <title>Draft Genome Sequence of Sphingobium ummariense Strain RL-3, a Hexachlorocyclohexane-Degrading Bacterium.</title>
        <authorList>
            <person name="Kohli P."/>
            <person name="Dua A."/>
            <person name="Sangwan N."/>
            <person name="Oldach P."/>
            <person name="Khurana J.P."/>
            <person name="Lal R."/>
        </authorList>
    </citation>
    <scope>NUCLEOTIDE SEQUENCE [LARGE SCALE GENOMIC DNA]</scope>
    <source>
        <strain evidence="1 2">RL-3</strain>
    </source>
</reference>
<gene>
    <name evidence="1" type="ORF">M529_20345</name>
</gene>